<evidence type="ECO:0000313" key="1">
    <source>
        <dbReference type="EMBL" id="MDI1492394.1"/>
    </source>
</evidence>
<dbReference type="PANTHER" id="PTHR35179">
    <property type="entry name" value="PROTEIN CBG02620"/>
    <property type="match status" value="1"/>
</dbReference>
<dbReference type="PANTHER" id="PTHR35179:SF2">
    <property type="entry name" value="START DOMAIN-CONTAINING PROTEIN"/>
    <property type="match status" value="1"/>
</dbReference>
<protein>
    <recommendedName>
        <fullName evidence="3">Geranylgeranyl pyrophosphate synthetase</fullName>
    </recommendedName>
</protein>
<sequence>MAMWVLNGARKPPAWTPPVENVKLKEDSGDFYRDPNAARYPDLPMDPAVEAILTIEPNFPTSQIDILACSSTLGNLLRFVRGENKAFRMLVQVVGDTVFVIRRENSPTQLIPDVKGYGHTFPESYTTWASNVKNSASHQRIIRYDLGGLDCLVRYEVDGYLRHLAKEEATEPGTEDLKPSADDLNDLLVSALPSREPIAVGPSKGKDLTILPRGDAIPQAAIFDLKTRSVYKVMEDTLGGELPRLWVGQIPNFILARHKSGLFNDIEVSEVRQQIDDWESREQDLIHKFATLLRTIIASAKESSDGKLELLRQPDSSVLEVRQQAAGANVALSDRLFARWSKDKSSNFGTENDDSGLHVTGGAETHCEDEQAADDDVSDEDFTACSAEECGYCGHCKY</sequence>
<accession>A0AA43QVK6</accession>
<evidence type="ECO:0000313" key="2">
    <source>
        <dbReference type="Proteomes" id="UP001161017"/>
    </source>
</evidence>
<gene>
    <name evidence="1" type="ORF">OHK93_003608</name>
</gene>
<proteinExistence type="predicted"/>
<dbReference type="Proteomes" id="UP001161017">
    <property type="component" value="Unassembled WGS sequence"/>
</dbReference>
<dbReference type="AlphaFoldDB" id="A0AA43QVK6"/>
<name>A0AA43QVK6_9LECA</name>
<comment type="caution">
    <text evidence="1">The sequence shown here is derived from an EMBL/GenBank/DDBJ whole genome shotgun (WGS) entry which is preliminary data.</text>
</comment>
<keyword evidence="2" id="KW-1185">Reference proteome</keyword>
<organism evidence="1 2">
    <name type="scientific">Ramalina farinacea</name>
    <dbReference type="NCBI Taxonomy" id="258253"/>
    <lineage>
        <taxon>Eukaryota</taxon>
        <taxon>Fungi</taxon>
        <taxon>Dikarya</taxon>
        <taxon>Ascomycota</taxon>
        <taxon>Pezizomycotina</taxon>
        <taxon>Lecanoromycetes</taxon>
        <taxon>OSLEUM clade</taxon>
        <taxon>Lecanoromycetidae</taxon>
        <taxon>Lecanorales</taxon>
        <taxon>Lecanorineae</taxon>
        <taxon>Ramalinaceae</taxon>
        <taxon>Ramalina</taxon>
    </lineage>
</organism>
<evidence type="ECO:0008006" key="3">
    <source>
        <dbReference type="Google" id="ProtNLM"/>
    </source>
</evidence>
<dbReference type="EMBL" id="JAPUFD010000018">
    <property type="protein sequence ID" value="MDI1492394.1"/>
    <property type="molecule type" value="Genomic_DNA"/>
</dbReference>
<reference evidence="1" key="1">
    <citation type="journal article" date="2023" name="Genome Biol. Evol.">
        <title>First Whole Genome Sequence and Flow Cytometry Genome Size Data for the Lichen-Forming Fungus Ramalina farinacea (Ascomycota).</title>
        <authorList>
            <person name="Llewellyn T."/>
            <person name="Mian S."/>
            <person name="Hill R."/>
            <person name="Leitch I.J."/>
            <person name="Gaya E."/>
        </authorList>
    </citation>
    <scope>NUCLEOTIDE SEQUENCE</scope>
    <source>
        <strain evidence="1">LIQ254RAFAR</strain>
    </source>
</reference>